<dbReference type="InterPro" id="IPR009061">
    <property type="entry name" value="DNA-bd_dom_put_sf"/>
</dbReference>
<organism evidence="2">
    <name type="scientific">termite gut metagenome</name>
    <dbReference type="NCBI Taxonomy" id="433724"/>
    <lineage>
        <taxon>unclassified sequences</taxon>
        <taxon>metagenomes</taxon>
        <taxon>organismal metagenomes</taxon>
    </lineage>
</organism>
<gene>
    <name evidence="2" type="ORF">EZS27_012683</name>
</gene>
<sequence>MNEELKEWLEDWMERFMERFDQLDKCMELMSGRCNVLNGERLLDNQDLCRLLNVSKRTLQRYRSAGELHYITIHHKIFYTEKNVAKFMSEHFTDSTKEDEIET</sequence>
<proteinExistence type="predicted"/>
<dbReference type="SUPFAM" id="SSF46955">
    <property type="entry name" value="Putative DNA-binding domain"/>
    <property type="match status" value="1"/>
</dbReference>
<accession>A0A5J4RZX0</accession>
<evidence type="ECO:0000259" key="1">
    <source>
        <dbReference type="Pfam" id="PF12728"/>
    </source>
</evidence>
<protein>
    <recommendedName>
        <fullName evidence="1">Helix-turn-helix domain-containing protein</fullName>
    </recommendedName>
</protein>
<dbReference type="PANTHER" id="PTHR34585:SF22">
    <property type="entry name" value="HELIX-TURN-HELIX DOMAIN-CONTAINING PROTEIN"/>
    <property type="match status" value="1"/>
</dbReference>
<reference evidence="2" key="1">
    <citation type="submission" date="2019-03" db="EMBL/GenBank/DDBJ databases">
        <title>Single cell metagenomics reveals metabolic interactions within the superorganism composed of flagellate Streblomastix strix and complex community of Bacteroidetes bacteria on its surface.</title>
        <authorList>
            <person name="Treitli S.C."/>
            <person name="Kolisko M."/>
            <person name="Husnik F."/>
            <person name="Keeling P."/>
            <person name="Hampl V."/>
        </authorList>
    </citation>
    <scope>NUCLEOTIDE SEQUENCE</scope>
    <source>
        <strain evidence="2">STM</strain>
    </source>
</reference>
<dbReference type="EMBL" id="SNRY01000541">
    <property type="protein sequence ID" value="KAA6339379.1"/>
    <property type="molecule type" value="Genomic_DNA"/>
</dbReference>
<dbReference type="InterPro" id="IPR041657">
    <property type="entry name" value="HTH_17"/>
</dbReference>
<evidence type="ECO:0000313" key="2">
    <source>
        <dbReference type="EMBL" id="KAA6339379.1"/>
    </source>
</evidence>
<dbReference type="Pfam" id="PF12728">
    <property type="entry name" value="HTH_17"/>
    <property type="match status" value="1"/>
</dbReference>
<comment type="caution">
    <text evidence="2">The sequence shown here is derived from an EMBL/GenBank/DDBJ whole genome shotgun (WGS) entry which is preliminary data.</text>
</comment>
<dbReference type="AlphaFoldDB" id="A0A5J4RZX0"/>
<feature type="domain" description="Helix-turn-helix" evidence="1">
    <location>
        <begin position="42"/>
        <end position="90"/>
    </location>
</feature>
<name>A0A5J4RZX0_9ZZZZ</name>
<dbReference type="PANTHER" id="PTHR34585">
    <property type="match status" value="1"/>
</dbReference>